<gene>
    <name evidence="2" type="ORF">SAMN02745912_03571</name>
</gene>
<keyword evidence="3" id="KW-1185">Reference proteome</keyword>
<evidence type="ECO:0000313" key="2">
    <source>
        <dbReference type="EMBL" id="SHK52284.1"/>
    </source>
</evidence>
<sequence length="239" mass="27714">MRNVEVFLHTYNEFDKQIKKILGVDGYMSHTKVLDRLAKKNKLINRNIDELKAYARLRNCIVHDTTSSGFGKPIAEPLPEIVENYKRILNLLINPLTVYDICTYRSKMLIASPNQLAMDVMHAMKQQLVSRVPIVEDDKVVGVFNGNTLIYYMLSTYNPIITDKSTINDFMKYASLDTQRKEHFEFVTKKISIYEAENLFKYKNKDNHRLIALFITSDGTQKGKLLGIVTEWDINNKIK</sequence>
<organism evidence="2 3">
    <name type="scientific">Paramaledivibacter caminithermalis (strain DSM 15212 / CIP 107654 / DViRD3)</name>
    <name type="common">Clostridium caminithermale</name>
    <dbReference type="NCBI Taxonomy" id="1121301"/>
    <lineage>
        <taxon>Bacteria</taxon>
        <taxon>Bacillati</taxon>
        <taxon>Bacillota</taxon>
        <taxon>Clostridia</taxon>
        <taxon>Peptostreptococcales</taxon>
        <taxon>Caminicellaceae</taxon>
        <taxon>Paramaledivibacter</taxon>
    </lineage>
</organism>
<protein>
    <submittedName>
        <fullName evidence="2">CBS domain-containing protein</fullName>
    </submittedName>
</protein>
<evidence type="ECO:0000313" key="3">
    <source>
        <dbReference type="Proteomes" id="UP000184465"/>
    </source>
</evidence>
<reference evidence="3" key="1">
    <citation type="submission" date="2016-11" db="EMBL/GenBank/DDBJ databases">
        <authorList>
            <person name="Varghese N."/>
            <person name="Submissions S."/>
        </authorList>
    </citation>
    <scope>NUCLEOTIDE SEQUENCE [LARGE SCALE GENOMIC DNA]</scope>
    <source>
        <strain evidence="3">DSM 15212 / CIP 107654 / DViRD3</strain>
    </source>
</reference>
<proteinExistence type="predicted"/>
<name>A0A1M6T5Q2_PARC5</name>
<dbReference type="STRING" id="1121301.SAMN02745912_03571"/>
<dbReference type="Gene3D" id="3.10.580.10">
    <property type="entry name" value="CBS-domain"/>
    <property type="match status" value="1"/>
</dbReference>
<accession>A0A1M6T5Q2</accession>
<feature type="domain" description="CBS" evidence="1">
    <location>
        <begin position="105"/>
        <end position="151"/>
    </location>
</feature>
<dbReference type="SUPFAM" id="SSF54631">
    <property type="entry name" value="CBS-domain pair"/>
    <property type="match status" value="1"/>
</dbReference>
<dbReference type="OrthoDB" id="49104at2"/>
<feature type="domain" description="CBS" evidence="1">
    <location>
        <begin position="185"/>
        <end position="236"/>
    </location>
</feature>
<dbReference type="AlphaFoldDB" id="A0A1M6T5Q2"/>
<dbReference type="InterPro" id="IPR046342">
    <property type="entry name" value="CBS_dom_sf"/>
</dbReference>
<dbReference type="EMBL" id="FRAG01000080">
    <property type="protein sequence ID" value="SHK52284.1"/>
    <property type="molecule type" value="Genomic_DNA"/>
</dbReference>
<dbReference type="InterPro" id="IPR000644">
    <property type="entry name" value="CBS_dom"/>
</dbReference>
<dbReference type="RefSeq" id="WP_073153196.1">
    <property type="nucleotide sequence ID" value="NZ_FRAG01000080.1"/>
</dbReference>
<dbReference type="Pfam" id="PF00571">
    <property type="entry name" value="CBS"/>
    <property type="match status" value="2"/>
</dbReference>
<evidence type="ECO:0000259" key="1">
    <source>
        <dbReference type="Pfam" id="PF00571"/>
    </source>
</evidence>
<dbReference type="Proteomes" id="UP000184465">
    <property type="component" value="Unassembled WGS sequence"/>
</dbReference>